<dbReference type="GO" id="GO:0009360">
    <property type="term" value="C:DNA polymerase III complex"/>
    <property type="evidence" value="ECO:0007669"/>
    <property type="project" value="TreeGrafter"/>
</dbReference>
<dbReference type="Proteomes" id="UP000292347">
    <property type="component" value="Unassembled WGS sequence"/>
</dbReference>
<evidence type="ECO:0000313" key="1">
    <source>
        <dbReference type="EMBL" id="RXZ35302.1"/>
    </source>
</evidence>
<keyword evidence="2" id="KW-1185">Reference proteome</keyword>
<sequence>MIDLMGNRAAHDAFFTAAERGGLHHAWLLAGPEGVGKASFARIAASRLLAHAAHSRVPVRGGALPEDDRTAALIAAGSHPDYREMARQPKDPAKPDENLARSIPIAQVRALQPMFATKPSLSERRVVLIDAIDDLETAAANALLKNLEEPPAGTIFLLISHAPGRLLPTIRSRCRMLRFERLSDAEVATVVRAAMPDVSDVECDALVRGGEGSPGRALAFAGLDVAALERAMAAIARDGDPSNALRSKLAKALGGKAAQHRYEAFLERAPSFIAASARARSGAALRTALGAYEAARSLAAAAPGLSLDAQATVFEMGGILARLAEQDGLQSRGAMH</sequence>
<dbReference type="Gene3D" id="3.40.50.300">
    <property type="entry name" value="P-loop containing nucleotide triphosphate hydrolases"/>
    <property type="match status" value="1"/>
</dbReference>
<comment type="caution">
    <text evidence="1">The sequence shown here is derived from an EMBL/GenBank/DDBJ whole genome shotgun (WGS) entry which is preliminary data.</text>
</comment>
<dbReference type="EMBL" id="SDPT01000001">
    <property type="protein sequence ID" value="RXZ35302.1"/>
    <property type="molecule type" value="Genomic_DNA"/>
</dbReference>
<evidence type="ECO:0000313" key="2">
    <source>
        <dbReference type="Proteomes" id="UP000292347"/>
    </source>
</evidence>
<accession>A0A4Q2J1R8</accession>
<gene>
    <name evidence="1" type="ORF">EO081_06650</name>
</gene>
<dbReference type="PANTHER" id="PTHR11669">
    <property type="entry name" value="REPLICATION FACTOR C / DNA POLYMERASE III GAMMA-TAU SUBUNIT"/>
    <property type="match status" value="1"/>
</dbReference>
<dbReference type="SUPFAM" id="SSF52540">
    <property type="entry name" value="P-loop containing nucleoside triphosphate hydrolases"/>
    <property type="match status" value="1"/>
</dbReference>
<dbReference type="OrthoDB" id="9811073at2"/>
<dbReference type="InterPro" id="IPR050238">
    <property type="entry name" value="DNA_Rep/Repair_Clamp_Loader"/>
</dbReference>
<dbReference type="InterPro" id="IPR027417">
    <property type="entry name" value="P-loop_NTPase"/>
</dbReference>
<dbReference type="Pfam" id="PF13177">
    <property type="entry name" value="DNA_pol3_delta2"/>
    <property type="match status" value="1"/>
</dbReference>
<name>A0A4Q2J1R8_9SPHN</name>
<dbReference type="PANTHER" id="PTHR11669:SF8">
    <property type="entry name" value="DNA POLYMERASE III SUBUNIT DELTA"/>
    <property type="match status" value="1"/>
</dbReference>
<organism evidence="1 2">
    <name type="scientific">Sphingomonas desiccabilis</name>
    <dbReference type="NCBI Taxonomy" id="429134"/>
    <lineage>
        <taxon>Bacteria</taxon>
        <taxon>Pseudomonadati</taxon>
        <taxon>Pseudomonadota</taxon>
        <taxon>Alphaproteobacteria</taxon>
        <taxon>Sphingomonadales</taxon>
        <taxon>Sphingomonadaceae</taxon>
        <taxon>Sphingomonas</taxon>
    </lineage>
</organism>
<dbReference type="AlphaFoldDB" id="A0A4Q2J1R8"/>
<reference evidence="1 2" key="1">
    <citation type="submission" date="2019-01" db="EMBL/GenBank/DDBJ databases">
        <title>Sphingomonas mucosissima sp. nov. and Sphingomonas desiccabilis sp. nov., from biological soil crusts in the Colorado Plateau, USA.</title>
        <authorList>
            <person name="Zhu D."/>
        </authorList>
    </citation>
    <scope>NUCLEOTIDE SEQUENCE [LARGE SCALE GENOMIC DNA]</scope>
    <source>
        <strain evidence="1 2">CP1D</strain>
    </source>
</reference>
<dbReference type="GO" id="GO:0006261">
    <property type="term" value="P:DNA-templated DNA replication"/>
    <property type="evidence" value="ECO:0007669"/>
    <property type="project" value="TreeGrafter"/>
</dbReference>
<protein>
    <submittedName>
        <fullName evidence="1">AAA family ATPase</fullName>
    </submittedName>
</protein>
<proteinExistence type="predicted"/>